<gene>
    <name evidence="3" type="ORF">QO010_001738</name>
</gene>
<feature type="transmembrane region" description="Helical" evidence="2">
    <location>
        <begin position="325"/>
        <end position="345"/>
    </location>
</feature>
<dbReference type="EMBL" id="JAUSVS010000002">
    <property type="protein sequence ID" value="MDQ0463967.1"/>
    <property type="molecule type" value="Genomic_DNA"/>
</dbReference>
<organism evidence="3 4">
    <name type="scientific">Caulobacter ginsengisoli</name>
    <dbReference type="NCBI Taxonomy" id="400775"/>
    <lineage>
        <taxon>Bacteria</taxon>
        <taxon>Pseudomonadati</taxon>
        <taxon>Pseudomonadota</taxon>
        <taxon>Alphaproteobacteria</taxon>
        <taxon>Caulobacterales</taxon>
        <taxon>Caulobacteraceae</taxon>
        <taxon>Caulobacter</taxon>
    </lineage>
</organism>
<reference evidence="3 4" key="1">
    <citation type="submission" date="2023-07" db="EMBL/GenBank/DDBJ databases">
        <title>Genomic Encyclopedia of Type Strains, Phase IV (KMG-IV): sequencing the most valuable type-strain genomes for metagenomic binning, comparative biology and taxonomic classification.</title>
        <authorList>
            <person name="Goeker M."/>
        </authorList>
    </citation>
    <scope>NUCLEOTIDE SEQUENCE [LARGE SCALE GENOMIC DNA]</scope>
    <source>
        <strain evidence="3 4">DSM 18695</strain>
    </source>
</reference>
<keyword evidence="2" id="KW-0472">Membrane</keyword>
<feature type="region of interest" description="Disordered" evidence="1">
    <location>
        <begin position="1"/>
        <end position="21"/>
    </location>
</feature>
<accession>A0ABU0ISP1</accession>
<evidence type="ECO:0000313" key="4">
    <source>
        <dbReference type="Proteomes" id="UP001228905"/>
    </source>
</evidence>
<keyword evidence="4" id="KW-1185">Reference proteome</keyword>
<keyword evidence="2" id="KW-1133">Transmembrane helix</keyword>
<sequence length="401" mass="42522">MPDTLTKTRPETKAAVTPAASPSILQINPPLPTAPEIRALAGDIQARLKLAFAMAAAGRTPAGAKGGDELFARIVASRPAAGKQRLQAKARAMLDAPRATRESFFGRYGAVEPARYTGLAMVHASVGPVAVDGKKLKAALEAVGKNDAARMHLEAVHSTASEVKIVRKKQPQDTGQKSAAQLDAEAGAKFKHLSLYLNKVKCLNTTDGEAGSDEIAMGGTATNPSGETTKISQFLVYDDFDKDDRRAYGGAGKRLHRWNIPVNNNWPHTYAAVLVMAEKDEGGFGDFLKALWDYIDEEVKSAVAGAVGAAIGAALGSFFGPLGTALGALTGILVGLFIDWLIGLFEDDLIAARTIILYLGAATKSYYDQCGLTADPAPRFTIDYNGDGGHYRTWFSLAVEA</sequence>
<comment type="caution">
    <text evidence="3">The sequence shown here is derived from an EMBL/GenBank/DDBJ whole genome shotgun (WGS) entry which is preliminary data.</text>
</comment>
<evidence type="ECO:0000313" key="3">
    <source>
        <dbReference type="EMBL" id="MDQ0463967.1"/>
    </source>
</evidence>
<keyword evidence="2" id="KW-0812">Transmembrane</keyword>
<dbReference type="RefSeq" id="WP_307348262.1">
    <property type="nucleotide sequence ID" value="NZ_JAUSVS010000002.1"/>
</dbReference>
<feature type="compositionally biased region" description="Basic and acidic residues" evidence="1">
    <location>
        <begin position="1"/>
        <end position="12"/>
    </location>
</feature>
<protein>
    <submittedName>
        <fullName evidence="3">Uncharacterized protein</fullName>
    </submittedName>
</protein>
<evidence type="ECO:0000256" key="2">
    <source>
        <dbReference type="SAM" id="Phobius"/>
    </source>
</evidence>
<dbReference type="Proteomes" id="UP001228905">
    <property type="component" value="Unassembled WGS sequence"/>
</dbReference>
<evidence type="ECO:0000256" key="1">
    <source>
        <dbReference type="SAM" id="MobiDB-lite"/>
    </source>
</evidence>
<name>A0ABU0ISP1_9CAUL</name>
<proteinExistence type="predicted"/>